<dbReference type="FunFam" id="3.40.1170.10:FF:000001">
    <property type="entry name" value="DNA mismatch repair protein MutS"/>
    <property type="match status" value="1"/>
</dbReference>
<dbReference type="NCBIfam" id="TIGR01070">
    <property type="entry name" value="mutS1"/>
    <property type="match status" value="1"/>
</dbReference>
<dbReference type="SUPFAM" id="SSF53150">
    <property type="entry name" value="DNA repair protein MutS, domain II"/>
    <property type="match status" value="1"/>
</dbReference>
<reference evidence="12" key="1">
    <citation type="journal article" date="2005" name="Environ. Microbiol.">
        <title>Genetic and functional properties of uncultivated thermophilic crenarchaeotes from a subsurface gold mine as revealed by analysis of genome fragments.</title>
        <authorList>
            <person name="Nunoura T."/>
            <person name="Hirayama H."/>
            <person name="Takami H."/>
            <person name="Oida H."/>
            <person name="Nishi S."/>
            <person name="Shimamura S."/>
            <person name="Suzuki Y."/>
            <person name="Inagaki F."/>
            <person name="Takai K."/>
            <person name="Nealson K.H."/>
            <person name="Horikoshi K."/>
        </authorList>
    </citation>
    <scope>NUCLEOTIDE SEQUENCE</scope>
</reference>
<dbReference type="PIRSF" id="PIRSF037677">
    <property type="entry name" value="DNA_mis_repair_Msh6"/>
    <property type="match status" value="1"/>
</dbReference>
<keyword evidence="6 9" id="KW-0238">DNA-binding</keyword>
<dbReference type="GO" id="GO:0003684">
    <property type="term" value="F:damaged DNA binding"/>
    <property type="evidence" value="ECO:0007669"/>
    <property type="project" value="UniProtKB-UniRule"/>
</dbReference>
<name>H5SI58_9BACT</name>
<dbReference type="PANTHER" id="PTHR11361">
    <property type="entry name" value="DNA MISMATCH REPAIR PROTEIN MUTS FAMILY MEMBER"/>
    <property type="match status" value="1"/>
</dbReference>
<protein>
    <recommendedName>
        <fullName evidence="2 9">DNA mismatch repair protein MutS</fullName>
    </recommendedName>
</protein>
<organism evidence="12">
    <name type="scientific">uncultured Acetothermia bacterium</name>
    <dbReference type="NCBI Taxonomy" id="236499"/>
    <lineage>
        <taxon>Bacteria</taxon>
        <taxon>Candidatus Bipolaricaulota</taxon>
        <taxon>environmental samples</taxon>
    </lineage>
</organism>
<dbReference type="Pfam" id="PF00488">
    <property type="entry name" value="MutS_V"/>
    <property type="match status" value="1"/>
</dbReference>
<evidence type="ECO:0000256" key="8">
    <source>
        <dbReference type="ARBA" id="ARBA00024647"/>
    </source>
</evidence>
<keyword evidence="7 9" id="KW-0234">DNA repair</keyword>
<dbReference type="Pfam" id="PF01624">
    <property type="entry name" value="MutS_I"/>
    <property type="match status" value="1"/>
</dbReference>
<dbReference type="Pfam" id="PF05188">
    <property type="entry name" value="MutS_II"/>
    <property type="match status" value="1"/>
</dbReference>
<dbReference type="InterPro" id="IPR036187">
    <property type="entry name" value="DNA_mismatch_repair_MutS_sf"/>
</dbReference>
<dbReference type="InterPro" id="IPR007696">
    <property type="entry name" value="DNA_mismatch_repair_MutS_core"/>
</dbReference>
<dbReference type="Gene3D" id="3.40.1170.10">
    <property type="entry name" value="DNA repair protein MutS, domain I"/>
    <property type="match status" value="1"/>
</dbReference>
<dbReference type="GO" id="GO:0140664">
    <property type="term" value="F:ATP-dependent DNA damage sensor activity"/>
    <property type="evidence" value="ECO:0007669"/>
    <property type="project" value="InterPro"/>
</dbReference>
<dbReference type="SMART" id="SM00534">
    <property type="entry name" value="MUTSac"/>
    <property type="match status" value="1"/>
</dbReference>
<evidence type="ECO:0000256" key="6">
    <source>
        <dbReference type="ARBA" id="ARBA00023125"/>
    </source>
</evidence>
<accession>H5SI58</accession>
<dbReference type="InterPro" id="IPR045076">
    <property type="entry name" value="MutS"/>
</dbReference>
<dbReference type="GO" id="GO:0005829">
    <property type="term" value="C:cytosol"/>
    <property type="evidence" value="ECO:0007669"/>
    <property type="project" value="TreeGrafter"/>
</dbReference>
<dbReference type="Pfam" id="PF05192">
    <property type="entry name" value="MutS_III"/>
    <property type="match status" value="1"/>
</dbReference>
<gene>
    <name evidence="9" type="primary">mutS</name>
    <name evidence="12" type="ORF">HGMM_F32F05C02</name>
</gene>
<evidence type="ECO:0000256" key="1">
    <source>
        <dbReference type="ARBA" id="ARBA00006271"/>
    </source>
</evidence>
<feature type="domain" description="DNA mismatch repair proteins mutS family" evidence="11">
    <location>
        <begin position="686"/>
        <end position="702"/>
    </location>
</feature>
<dbReference type="HAMAP" id="MF_00096">
    <property type="entry name" value="MutS"/>
    <property type="match status" value="1"/>
</dbReference>
<dbReference type="CDD" id="cd03284">
    <property type="entry name" value="ABC_MutS1"/>
    <property type="match status" value="1"/>
</dbReference>
<evidence type="ECO:0000259" key="11">
    <source>
        <dbReference type="PROSITE" id="PS00486"/>
    </source>
</evidence>
<dbReference type="InterPro" id="IPR000432">
    <property type="entry name" value="DNA_mismatch_repair_MutS_C"/>
</dbReference>
<dbReference type="SUPFAM" id="SSF52540">
    <property type="entry name" value="P-loop containing nucleoside triphosphate hydrolases"/>
    <property type="match status" value="1"/>
</dbReference>
<reference evidence="12" key="2">
    <citation type="journal article" date="2012" name="PLoS ONE">
        <title>A Deeply Branching Thermophilic Bacterium with an Ancient Acetyl-CoA Pathway Dominates a Subsurface Ecosystem.</title>
        <authorList>
            <person name="Takami H."/>
            <person name="Noguchi H."/>
            <person name="Takaki Y."/>
            <person name="Uchiyama I."/>
            <person name="Toyoda A."/>
            <person name="Nishi S."/>
            <person name="Chee G.-J."/>
            <person name="Arai W."/>
            <person name="Nunoura T."/>
            <person name="Itoh T."/>
            <person name="Hattori M."/>
            <person name="Takai K."/>
        </authorList>
    </citation>
    <scope>NUCLEOTIDE SEQUENCE</scope>
</reference>
<dbReference type="PANTHER" id="PTHR11361:SF34">
    <property type="entry name" value="DNA MISMATCH REPAIR PROTEIN MSH1, MITOCHONDRIAL"/>
    <property type="match status" value="1"/>
</dbReference>
<dbReference type="SUPFAM" id="SSF48334">
    <property type="entry name" value="DNA repair protein MutS, domain III"/>
    <property type="match status" value="1"/>
</dbReference>
<dbReference type="Pfam" id="PF05190">
    <property type="entry name" value="MutS_IV"/>
    <property type="match status" value="1"/>
</dbReference>
<dbReference type="SUPFAM" id="SSF55271">
    <property type="entry name" value="DNA repair protein MutS, domain I"/>
    <property type="match status" value="1"/>
</dbReference>
<evidence type="ECO:0000256" key="10">
    <source>
        <dbReference type="RuleBase" id="RU003756"/>
    </source>
</evidence>
<dbReference type="AlphaFoldDB" id="H5SI58"/>
<dbReference type="GO" id="GO:0005524">
    <property type="term" value="F:ATP binding"/>
    <property type="evidence" value="ECO:0007669"/>
    <property type="project" value="UniProtKB-UniRule"/>
</dbReference>
<keyword evidence="4 9" id="KW-0227">DNA damage</keyword>
<proteinExistence type="inferred from homology"/>
<dbReference type="InterPro" id="IPR027417">
    <property type="entry name" value="P-loop_NTPase"/>
</dbReference>
<keyword evidence="5 9" id="KW-0067">ATP-binding</keyword>
<comment type="function">
    <text evidence="8 9">This protein is involved in the repair of mismatches in DNA. It is possible that it carries out the mismatch recognition step. This protein has a weak ATPase activity.</text>
</comment>
<dbReference type="FunFam" id="1.10.1420.10:FF:000001">
    <property type="entry name" value="DNA mismatch repair protein MutS"/>
    <property type="match status" value="1"/>
</dbReference>
<feature type="binding site" evidence="9">
    <location>
        <begin position="612"/>
        <end position="619"/>
    </location>
    <ligand>
        <name>ATP</name>
        <dbReference type="ChEBI" id="CHEBI:30616"/>
    </ligand>
</feature>
<dbReference type="InterPro" id="IPR007861">
    <property type="entry name" value="DNA_mismatch_repair_MutS_clamp"/>
</dbReference>
<dbReference type="NCBIfam" id="NF003810">
    <property type="entry name" value="PRK05399.1"/>
    <property type="match status" value="1"/>
</dbReference>
<dbReference type="Gene3D" id="3.40.50.300">
    <property type="entry name" value="P-loop containing nucleotide triphosphate hydrolases"/>
    <property type="match status" value="1"/>
</dbReference>
<keyword evidence="3 9" id="KW-0547">Nucleotide-binding</keyword>
<dbReference type="Gene3D" id="1.10.1420.10">
    <property type="match status" value="2"/>
</dbReference>
<dbReference type="GO" id="GO:0030983">
    <property type="term" value="F:mismatched DNA binding"/>
    <property type="evidence" value="ECO:0007669"/>
    <property type="project" value="InterPro"/>
</dbReference>
<dbReference type="EMBL" id="AP011731">
    <property type="protein sequence ID" value="BAL55844.1"/>
    <property type="molecule type" value="Genomic_DNA"/>
</dbReference>
<comment type="similarity">
    <text evidence="1 9 10">Belongs to the DNA mismatch repair MutS family.</text>
</comment>
<dbReference type="InterPro" id="IPR036678">
    <property type="entry name" value="MutS_con_dom_sf"/>
</dbReference>
<evidence type="ECO:0000256" key="5">
    <source>
        <dbReference type="ARBA" id="ARBA00022840"/>
    </source>
</evidence>
<evidence type="ECO:0000256" key="3">
    <source>
        <dbReference type="ARBA" id="ARBA00022741"/>
    </source>
</evidence>
<sequence length="858" mass="96971">MAKSKLTPMMQQYLRIKAQHQDVILFFQLGDFYETFFEDAELTARELDIALTKRDDAPMAGVPVKRVTFYVNQLLKKGYKVAICEQLQDPDEAKGLVERDVVRIITPGTVLEEELLERGLNNYIAAIYPEGERCGVAYADISTGEFRATELNNDALKNELLRIRPAELILPTGVTLEGLCGEGLRIALSYVEPFRFHTKGLLEHFGILSLDGLGLSELAGRSAAGLLSYITETQKESLAHLRPPKCYELSRQMGLDPFTQRNLEILEELRGSGTSATLFSVLNHTVTGMGERLLRQWLLAPLVDRVEIERRLDAVEFFLIHSIERQTVRQIVERIYDLERLAGRLGAGRITPRDLLSLRQSLERLPELNDLLTQWAGAEGFPEKLRGFAQELHALALDELRALLRRAIRDDAPLELKEGNIITEGFSQELDELKAQQRIYKRKIVELEARERERTGIQTLKVGFNTVFGYYIEVSKAAAKRVPPEYHRKQTLANAERFITPELKEYEEKILSAEERSKRLEYELFCGVRDEAAKKIFEIQQLGRIVAELDLLAALAEVAHRLHYTRPRFTDKHEIFIAEGRHPIVETLLPSGAFVPNDLVFREGEYLIVLTGPNMSGKSVYLRQVALICLLAQIGSFVPAREATLPIVDRIFARVGASDMLAAGYSTFMVEMLETANILNNATERSLIILDEMGRGTSTFDGVSIAWAVAEHLATKIRAKTLFATHYHELTKLAERVPGIKNCHVQVKEYGNQVIFLHKVADGATEGSYGVHVARMAGLPQEITRKADEILQRILQNNPLDAMGELRRRDPRFVKQLAIFAAEEHPVVKELKKIDINALTPLEALELVAQLKRKIESR</sequence>
<dbReference type="GO" id="GO:0006298">
    <property type="term" value="P:mismatch repair"/>
    <property type="evidence" value="ECO:0007669"/>
    <property type="project" value="UniProtKB-UniRule"/>
</dbReference>
<dbReference type="InterPro" id="IPR016151">
    <property type="entry name" value="DNA_mismatch_repair_MutS_N"/>
</dbReference>
<dbReference type="InterPro" id="IPR007860">
    <property type="entry name" value="DNA_mmatch_repair_MutS_con_dom"/>
</dbReference>
<dbReference type="Gene3D" id="3.30.420.110">
    <property type="entry name" value="MutS, connector domain"/>
    <property type="match status" value="1"/>
</dbReference>
<dbReference type="FunFam" id="3.40.50.300:FF:000870">
    <property type="entry name" value="MutS protein homolog 4"/>
    <property type="match status" value="1"/>
</dbReference>
<dbReference type="Gene3D" id="6.10.140.430">
    <property type="match status" value="1"/>
</dbReference>
<evidence type="ECO:0000313" key="12">
    <source>
        <dbReference type="EMBL" id="BAL55844.1"/>
    </source>
</evidence>
<dbReference type="InterPro" id="IPR017261">
    <property type="entry name" value="DNA_mismatch_repair_MutS/MSH"/>
</dbReference>
<dbReference type="InterPro" id="IPR005748">
    <property type="entry name" value="DNA_mismatch_repair_MutS"/>
</dbReference>
<dbReference type="InterPro" id="IPR007695">
    <property type="entry name" value="DNA_mismatch_repair_MutS-lik_N"/>
</dbReference>
<dbReference type="PROSITE" id="PS00486">
    <property type="entry name" value="DNA_MISMATCH_REPAIR_2"/>
    <property type="match status" value="1"/>
</dbReference>
<evidence type="ECO:0000256" key="9">
    <source>
        <dbReference type="HAMAP-Rule" id="MF_00096"/>
    </source>
</evidence>
<evidence type="ECO:0000256" key="4">
    <source>
        <dbReference type="ARBA" id="ARBA00022763"/>
    </source>
</evidence>
<evidence type="ECO:0000256" key="2">
    <source>
        <dbReference type="ARBA" id="ARBA00021982"/>
    </source>
</evidence>
<evidence type="ECO:0000256" key="7">
    <source>
        <dbReference type="ARBA" id="ARBA00023204"/>
    </source>
</evidence>
<dbReference type="SMART" id="SM00533">
    <property type="entry name" value="MUTSd"/>
    <property type="match status" value="1"/>
</dbReference>